<dbReference type="PANTHER" id="PTHR42723:SF1">
    <property type="entry name" value="CHLOROPHYLL SYNTHASE, CHLOROPLASTIC"/>
    <property type="match status" value="1"/>
</dbReference>
<evidence type="ECO:0000256" key="1">
    <source>
        <dbReference type="ARBA" id="ARBA00004141"/>
    </source>
</evidence>
<evidence type="ECO:0000256" key="3">
    <source>
        <dbReference type="ARBA" id="ARBA00022692"/>
    </source>
</evidence>
<dbReference type="NCBIfam" id="NF009513">
    <property type="entry name" value="PRK12872.1-3"/>
    <property type="match status" value="1"/>
</dbReference>
<dbReference type="Gene3D" id="1.20.120.1780">
    <property type="entry name" value="UbiA prenyltransferase"/>
    <property type="match status" value="1"/>
</dbReference>
<proteinExistence type="predicted"/>
<dbReference type="RefSeq" id="WP_196991601.1">
    <property type="nucleotide sequence ID" value="NZ_JADWYR010000002.1"/>
</dbReference>
<dbReference type="Pfam" id="PF01040">
    <property type="entry name" value="UbiA"/>
    <property type="match status" value="1"/>
</dbReference>
<dbReference type="PANTHER" id="PTHR42723">
    <property type="entry name" value="CHLOROPHYLL SYNTHASE"/>
    <property type="match status" value="1"/>
</dbReference>
<feature type="transmembrane region" description="Helical" evidence="6">
    <location>
        <begin position="143"/>
        <end position="163"/>
    </location>
</feature>
<feature type="transmembrane region" description="Helical" evidence="6">
    <location>
        <begin position="12"/>
        <end position="35"/>
    </location>
</feature>
<name>A0A931GY68_9BACT</name>
<feature type="transmembrane region" description="Helical" evidence="6">
    <location>
        <begin position="286"/>
        <end position="310"/>
    </location>
</feature>
<protein>
    <submittedName>
        <fullName evidence="7">Geranylgeranylglycerol-phosphate geranylgeranyltransferase</fullName>
    </submittedName>
</protein>
<gene>
    <name evidence="7" type="ORF">I5907_14845</name>
</gene>
<comment type="subcellular location">
    <subcellularLocation>
        <location evidence="1">Membrane</location>
        <topology evidence="1">Multi-pass membrane protein</topology>
    </subcellularLocation>
</comment>
<keyword evidence="3 6" id="KW-0812">Transmembrane</keyword>
<organism evidence="7 8">
    <name type="scientific">Panacibacter microcysteis</name>
    <dbReference type="NCBI Taxonomy" id="2793269"/>
    <lineage>
        <taxon>Bacteria</taxon>
        <taxon>Pseudomonadati</taxon>
        <taxon>Bacteroidota</taxon>
        <taxon>Chitinophagia</taxon>
        <taxon>Chitinophagales</taxon>
        <taxon>Chitinophagaceae</taxon>
        <taxon>Panacibacter</taxon>
    </lineage>
</organism>
<keyword evidence="5 6" id="KW-0472">Membrane</keyword>
<evidence type="ECO:0000256" key="5">
    <source>
        <dbReference type="ARBA" id="ARBA00023136"/>
    </source>
</evidence>
<comment type="caution">
    <text evidence="7">The sequence shown here is derived from an EMBL/GenBank/DDBJ whole genome shotgun (WGS) entry which is preliminary data.</text>
</comment>
<feature type="transmembrane region" description="Helical" evidence="6">
    <location>
        <begin position="93"/>
        <end position="112"/>
    </location>
</feature>
<evidence type="ECO:0000313" key="7">
    <source>
        <dbReference type="EMBL" id="MBG9377519.1"/>
    </source>
</evidence>
<dbReference type="InterPro" id="IPR000537">
    <property type="entry name" value="UbiA_prenyltransferase"/>
</dbReference>
<dbReference type="GO" id="GO:0016765">
    <property type="term" value="F:transferase activity, transferring alkyl or aryl (other than methyl) groups"/>
    <property type="evidence" value="ECO:0007669"/>
    <property type="project" value="InterPro"/>
</dbReference>
<evidence type="ECO:0000256" key="6">
    <source>
        <dbReference type="SAM" id="Phobius"/>
    </source>
</evidence>
<evidence type="ECO:0000256" key="4">
    <source>
        <dbReference type="ARBA" id="ARBA00022989"/>
    </source>
</evidence>
<evidence type="ECO:0000256" key="2">
    <source>
        <dbReference type="ARBA" id="ARBA00022475"/>
    </source>
</evidence>
<reference evidence="7" key="1">
    <citation type="submission" date="2020-11" db="EMBL/GenBank/DDBJ databases">
        <title>Bacterial whole genome sequence for Panacibacter sp. DH6.</title>
        <authorList>
            <person name="Le V."/>
            <person name="Ko S."/>
            <person name="Ahn C.-Y."/>
            <person name="Oh H.-M."/>
        </authorList>
    </citation>
    <scope>NUCLEOTIDE SEQUENCE</scope>
    <source>
        <strain evidence="7">DH6</strain>
    </source>
</reference>
<dbReference type="AlphaFoldDB" id="A0A931GY68"/>
<keyword evidence="2" id="KW-1003">Cell membrane</keyword>
<dbReference type="EMBL" id="JADWYR010000002">
    <property type="protein sequence ID" value="MBG9377519.1"/>
    <property type="molecule type" value="Genomic_DNA"/>
</dbReference>
<keyword evidence="4 6" id="KW-1133">Transmembrane helix</keyword>
<feature type="transmembrane region" description="Helical" evidence="6">
    <location>
        <begin position="47"/>
        <end position="72"/>
    </location>
</feature>
<feature type="transmembrane region" description="Helical" evidence="6">
    <location>
        <begin position="223"/>
        <end position="249"/>
    </location>
</feature>
<feature type="transmembrane region" description="Helical" evidence="6">
    <location>
        <begin position="255"/>
        <end position="274"/>
    </location>
</feature>
<evidence type="ECO:0000313" key="8">
    <source>
        <dbReference type="Proteomes" id="UP000628448"/>
    </source>
</evidence>
<dbReference type="Proteomes" id="UP000628448">
    <property type="component" value="Unassembled WGS sequence"/>
</dbReference>
<dbReference type="Gene3D" id="1.10.357.140">
    <property type="entry name" value="UbiA prenyltransferase"/>
    <property type="match status" value="1"/>
</dbReference>
<feature type="transmembrane region" description="Helical" evidence="6">
    <location>
        <begin position="118"/>
        <end position="136"/>
    </location>
</feature>
<sequence length="312" mass="35643">MKLITAFARLVRWPNLVFIGLTQALFVYCIVKPIFSESPLQPNVHGLNFVLISLSSILIAAAGYIINDYFDLNIDLVNKPDKLVVDRVIKRRWAILWHILLSAAGIAIGFYIDFTSKIWLLGFSNAICVAVLFVYSTTFKRKLLIGNLLISLLTAWVILVVAWCEYNHLIHLKNGLHAEKILRETFLYAGFAFVISLIREVVKDMEDVEGDRRYGCTTMPIAWGINATKVFVGVWLVVLIAVLVIVQVYAMQLGWYWSVAYCIAAIIIPLLWIFRKLFSANKPDDYHRLSTVIKLVMFAGILSMIFFRIYRT</sequence>
<dbReference type="InterPro" id="IPR050475">
    <property type="entry name" value="Prenyltransferase_related"/>
</dbReference>
<dbReference type="InterPro" id="IPR044878">
    <property type="entry name" value="UbiA_sf"/>
</dbReference>
<keyword evidence="8" id="KW-1185">Reference proteome</keyword>
<dbReference type="GO" id="GO:0016020">
    <property type="term" value="C:membrane"/>
    <property type="evidence" value="ECO:0007669"/>
    <property type="project" value="UniProtKB-SubCell"/>
</dbReference>
<accession>A0A931GY68</accession>
<dbReference type="CDD" id="cd13961">
    <property type="entry name" value="PT_UbiA_DGGGPS"/>
    <property type="match status" value="1"/>
</dbReference>
<feature type="transmembrane region" description="Helical" evidence="6">
    <location>
        <begin position="185"/>
        <end position="202"/>
    </location>
</feature>